<dbReference type="PANTHER" id="PTHR33169:SF14">
    <property type="entry name" value="TRANSCRIPTIONAL REGULATOR RV3488"/>
    <property type="match status" value="1"/>
</dbReference>
<proteinExistence type="predicted"/>
<dbReference type="Proteomes" id="UP001596337">
    <property type="component" value="Unassembled WGS sequence"/>
</dbReference>
<protein>
    <submittedName>
        <fullName evidence="2">PadR family transcriptional regulator</fullName>
    </submittedName>
</protein>
<gene>
    <name evidence="2" type="ORF">ACFQGD_16935</name>
</gene>
<reference evidence="3" key="1">
    <citation type="journal article" date="2019" name="Int. J. Syst. Evol. Microbiol.">
        <title>The Global Catalogue of Microorganisms (GCM) 10K type strain sequencing project: providing services to taxonomists for standard genome sequencing and annotation.</title>
        <authorList>
            <consortium name="The Broad Institute Genomics Platform"/>
            <consortium name="The Broad Institute Genome Sequencing Center for Infectious Disease"/>
            <person name="Wu L."/>
            <person name="Ma J."/>
        </authorList>
    </citation>
    <scope>NUCLEOTIDE SEQUENCE [LARGE SCALE GENOMIC DNA]</scope>
    <source>
        <strain evidence="3">KCTC 32255</strain>
    </source>
</reference>
<accession>A0ABW2C478</accession>
<dbReference type="InterPro" id="IPR036388">
    <property type="entry name" value="WH-like_DNA-bd_sf"/>
</dbReference>
<name>A0ABW2C478_9PSEU</name>
<dbReference type="RefSeq" id="WP_345396809.1">
    <property type="nucleotide sequence ID" value="NZ_BAABLA010000026.1"/>
</dbReference>
<sequence length="155" mass="16854">MTAGENKHRCADFCRPRGLLEACLLLLMREAPAHGYELRARLARFGFEGQDPGAVYRALHRLSGEGLAHANWQESDRTGHGRQVYAITREGEDVLGQTRDAVADLVRTLCLFLAEHDGGKAAADAADLEGTYVSEDGATERTVGVRALMTAERAS</sequence>
<keyword evidence="3" id="KW-1185">Reference proteome</keyword>
<feature type="domain" description="Transcription regulator PadR N-terminal" evidence="1">
    <location>
        <begin position="24"/>
        <end position="95"/>
    </location>
</feature>
<dbReference type="EMBL" id="JBHSXX010000001">
    <property type="protein sequence ID" value="MFC6868829.1"/>
    <property type="molecule type" value="Genomic_DNA"/>
</dbReference>
<dbReference type="SUPFAM" id="SSF46785">
    <property type="entry name" value="Winged helix' DNA-binding domain"/>
    <property type="match status" value="1"/>
</dbReference>
<dbReference type="PANTHER" id="PTHR33169">
    <property type="entry name" value="PADR-FAMILY TRANSCRIPTIONAL REGULATOR"/>
    <property type="match status" value="1"/>
</dbReference>
<comment type="caution">
    <text evidence="2">The sequence shown here is derived from an EMBL/GenBank/DDBJ whole genome shotgun (WGS) entry which is preliminary data.</text>
</comment>
<evidence type="ECO:0000313" key="2">
    <source>
        <dbReference type="EMBL" id="MFC6868829.1"/>
    </source>
</evidence>
<dbReference type="InterPro" id="IPR052509">
    <property type="entry name" value="Metal_resp_DNA-bind_regulator"/>
</dbReference>
<organism evidence="2 3">
    <name type="scientific">Haloechinothrix salitolerans</name>
    <dbReference type="NCBI Taxonomy" id="926830"/>
    <lineage>
        <taxon>Bacteria</taxon>
        <taxon>Bacillati</taxon>
        <taxon>Actinomycetota</taxon>
        <taxon>Actinomycetes</taxon>
        <taxon>Pseudonocardiales</taxon>
        <taxon>Pseudonocardiaceae</taxon>
        <taxon>Haloechinothrix</taxon>
    </lineage>
</organism>
<dbReference type="InterPro" id="IPR036390">
    <property type="entry name" value="WH_DNA-bd_sf"/>
</dbReference>
<dbReference type="Pfam" id="PF03551">
    <property type="entry name" value="PadR"/>
    <property type="match status" value="1"/>
</dbReference>
<dbReference type="Gene3D" id="1.10.10.10">
    <property type="entry name" value="Winged helix-like DNA-binding domain superfamily/Winged helix DNA-binding domain"/>
    <property type="match status" value="1"/>
</dbReference>
<evidence type="ECO:0000259" key="1">
    <source>
        <dbReference type="Pfam" id="PF03551"/>
    </source>
</evidence>
<dbReference type="InterPro" id="IPR005149">
    <property type="entry name" value="Tscrpt_reg_PadR_N"/>
</dbReference>
<evidence type="ECO:0000313" key="3">
    <source>
        <dbReference type="Proteomes" id="UP001596337"/>
    </source>
</evidence>